<sequence>MWISLGCGGLFMVGVLLVGVLLFVVADNDDDSSGSGSTSDSEPGGGTSSGLGNEERSNPDMPGLDERVEHAGMLFTIVEVETGVTSVEYHSPRYEYVVMHVEVEPAGSQAVEFWRDEQHLYTYSGRQIPEDYNATRDHEDGVPLGVEISPGEPQVVTIVFDVRDPSEISHMGLSAEFLGGNEVYVDVTG</sequence>
<proteinExistence type="predicted"/>
<name>A0ABY5DDL7_9ACTN</name>
<dbReference type="Proteomes" id="UP001055940">
    <property type="component" value="Chromosome"/>
</dbReference>
<evidence type="ECO:0000256" key="2">
    <source>
        <dbReference type="SAM" id="MobiDB-lite"/>
    </source>
</evidence>
<gene>
    <name evidence="3" type="ORF">NE857_05730</name>
</gene>
<feature type="compositionally biased region" description="Basic and acidic residues" evidence="2">
    <location>
        <begin position="53"/>
        <end position="65"/>
    </location>
</feature>
<dbReference type="InterPro" id="IPR029050">
    <property type="entry name" value="Immunoprotect_excell_Ig-like"/>
</dbReference>
<dbReference type="Gene3D" id="2.60.40.1240">
    <property type="match status" value="1"/>
</dbReference>
<accession>A0ABY5DDL7</accession>
<feature type="region of interest" description="Disordered" evidence="2">
    <location>
        <begin position="30"/>
        <end position="65"/>
    </location>
</feature>
<evidence type="ECO:0000313" key="4">
    <source>
        <dbReference type="Proteomes" id="UP001055940"/>
    </source>
</evidence>
<keyword evidence="4" id="KW-1185">Reference proteome</keyword>
<protein>
    <recommendedName>
        <fullName evidence="5">DUF4352 domain-containing protein</fullName>
    </recommendedName>
</protein>
<dbReference type="EMBL" id="CP099837">
    <property type="protein sequence ID" value="USY21140.1"/>
    <property type="molecule type" value="Genomic_DNA"/>
</dbReference>
<evidence type="ECO:0000256" key="1">
    <source>
        <dbReference type="ARBA" id="ARBA00022729"/>
    </source>
</evidence>
<evidence type="ECO:0008006" key="5">
    <source>
        <dbReference type="Google" id="ProtNLM"/>
    </source>
</evidence>
<reference evidence="3" key="1">
    <citation type="submission" date="2022-06" db="EMBL/GenBank/DDBJ databases">
        <authorList>
            <person name="Ping M."/>
        </authorList>
    </citation>
    <scope>NUCLEOTIDE SEQUENCE</scope>
    <source>
        <strain evidence="3">JCM11759T</strain>
    </source>
</reference>
<evidence type="ECO:0000313" key="3">
    <source>
        <dbReference type="EMBL" id="USY21140.1"/>
    </source>
</evidence>
<organism evidence="3 4">
    <name type="scientific">Nocardiopsis exhalans</name>
    <dbReference type="NCBI Taxonomy" id="163604"/>
    <lineage>
        <taxon>Bacteria</taxon>
        <taxon>Bacillati</taxon>
        <taxon>Actinomycetota</taxon>
        <taxon>Actinomycetes</taxon>
        <taxon>Streptosporangiales</taxon>
        <taxon>Nocardiopsidaceae</taxon>
        <taxon>Nocardiopsis</taxon>
    </lineage>
</organism>
<feature type="compositionally biased region" description="Low complexity" evidence="2">
    <location>
        <begin position="33"/>
        <end position="42"/>
    </location>
</feature>
<dbReference type="RefSeq" id="WP_254420085.1">
    <property type="nucleotide sequence ID" value="NZ_BAAAJB010000020.1"/>
</dbReference>
<keyword evidence="1" id="KW-0732">Signal</keyword>